<organism evidence="1 2">
    <name type="scientific">Rubroshorea leprosula</name>
    <dbReference type="NCBI Taxonomy" id="152421"/>
    <lineage>
        <taxon>Eukaryota</taxon>
        <taxon>Viridiplantae</taxon>
        <taxon>Streptophyta</taxon>
        <taxon>Embryophyta</taxon>
        <taxon>Tracheophyta</taxon>
        <taxon>Spermatophyta</taxon>
        <taxon>Magnoliopsida</taxon>
        <taxon>eudicotyledons</taxon>
        <taxon>Gunneridae</taxon>
        <taxon>Pentapetalae</taxon>
        <taxon>rosids</taxon>
        <taxon>malvids</taxon>
        <taxon>Malvales</taxon>
        <taxon>Dipterocarpaceae</taxon>
        <taxon>Rubroshorea</taxon>
    </lineage>
</organism>
<proteinExistence type="predicted"/>
<dbReference type="AlphaFoldDB" id="A0AAV5IM47"/>
<evidence type="ECO:0000313" key="1">
    <source>
        <dbReference type="EMBL" id="GKV03007.1"/>
    </source>
</evidence>
<accession>A0AAV5IM47</accession>
<keyword evidence="2" id="KW-1185">Reference proteome</keyword>
<comment type="caution">
    <text evidence="1">The sequence shown here is derived from an EMBL/GenBank/DDBJ whole genome shotgun (WGS) entry which is preliminary data.</text>
</comment>
<gene>
    <name evidence="1" type="ORF">SLEP1_g15374</name>
</gene>
<dbReference type="EMBL" id="BPVZ01000019">
    <property type="protein sequence ID" value="GKV03007.1"/>
    <property type="molecule type" value="Genomic_DNA"/>
</dbReference>
<name>A0AAV5IM47_9ROSI</name>
<sequence length="68" mass="7610">MYSVPSGNSCQKRLPAPLPPFLVEFSSVLYTVLKNLSLNEELYPGSFEDTPNSENRTGMLRYFSASSM</sequence>
<evidence type="ECO:0000313" key="2">
    <source>
        <dbReference type="Proteomes" id="UP001054252"/>
    </source>
</evidence>
<protein>
    <submittedName>
        <fullName evidence="1">Uncharacterized protein</fullName>
    </submittedName>
</protein>
<reference evidence="1 2" key="1">
    <citation type="journal article" date="2021" name="Commun. Biol.">
        <title>The genome of Shorea leprosula (Dipterocarpaceae) highlights the ecological relevance of drought in aseasonal tropical rainforests.</title>
        <authorList>
            <person name="Ng K.K.S."/>
            <person name="Kobayashi M.J."/>
            <person name="Fawcett J.A."/>
            <person name="Hatakeyama M."/>
            <person name="Paape T."/>
            <person name="Ng C.H."/>
            <person name="Ang C.C."/>
            <person name="Tnah L.H."/>
            <person name="Lee C.T."/>
            <person name="Nishiyama T."/>
            <person name="Sese J."/>
            <person name="O'Brien M.J."/>
            <person name="Copetti D."/>
            <person name="Mohd Noor M.I."/>
            <person name="Ong R.C."/>
            <person name="Putra M."/>
            <person name="Sireger I.Z."/>
            <person name="Indrioko S."/>
            <person name="Kosugi Y."/>
            <person name="Izuno A."/>
            <person name="Isagi Y."/>
            <person name="Lee S.L."/>
            <person name="Shimizu K.K."/>
        </authorList>
    </citation>
    <scope>NUCLEOTIDE SEQUENCE [LARGE SCALE GENOMIC DNA]</scope>
    <source>
        <strain evidence="1">214</strain>
    </source>
</reference>
<dbReference type="Proteomes" id="UP001054252">
    <property type="component" value="Unassembled WGS sequence"/>
</dbReference>